<dbReference type="Pfam" id="PF24509">
    <property type="entry name" value="TXNDC16_2nd"/>
    <property type="match status" value="1"/>
</dbReference>
<dbReference type="InterPro" id="IPR013766">
    <property type="entry name" value="Thioredoxin_domain"/>
</dbReference>
<feature type="coiled-coil region" evidence="1">
    <location>
        <begin position="335"/>
        <end position="377"/>
    </location>
</feature>
<evidence type="ECO:0000256" key="3">
    <source>
        <dbReference type="SAM" id="SignalP"/>
    </source>
</evidence>
<dbReference type="InterPro" id="IPR057639">
    <property type="entry name" value="TXNDC16_N"/>
</dbReference>
<keyword evidence="1" id="KW-0175">Coiled coil</keyword>
<feature type="signal peptide" evidence="3">
    <location>
        <begin position="1"/>
        <end position="20"/>
    </location>
</feature>
<feature type="region of interest" description="Disordered" evidence="2">
    <location>
        <begin position="768"/>
        <end position="814"/>
    </location>
</feature>
<dbReference type="OrthoDB" id="427280at2759"/>
<keyword evidence="8" id="KW-1185">Reference proteome</keyword>
<dbReference type="Proteomes" id="UP000504632">
    <property type="component" value="Chromosome 1"/>
</dbReference>
<evidence type="ECO:0000259" key="6">
    <source>
        <dbReference type="Pfam" id="PF24509"/>
    </source>
</evidence>
<keyword evidence="3" id="KW-0732">Signal</keyword>
<dbReference type="SUPFAM" id="SSF52833">
    <property type="entry name" value="Thioredoxin-like"/>
    <property type="match status" value="1"/>
</dbReference>
<dbReference type="InterPro" id="IPR040090">
    <property type="entry name" value="TXNDC16"/>
</dbReference>
<evidence type="ECO:0000259" key="4">
    <source>
        <dbReference type="Pfam" id="PF00085"/>
    </source>
</evidence>
<feature type="domain" description="Thioredoxin" evidence="4">
    <location>
        <begin position="396"/>
        <end position="495"/>
    </location>
</feature>
<dbReference type="Pfam" id="PF24508">
    <property type="entry name" value="TXNDC16_N"/>
    <property type="match status" value="1"/>
</dbReference>
<dbReference type="CTD" id="57544"/>
<dbReference type="InterPro" id="IPR057642">
    <property type="entry name" value="TXNDC16_2nd"/>
</dbReference>
<dbReference type="RefSeq" id="XP_030636824.1">
    <property type="nucleotide sequence ID" value="XM_030780964.1"/>
</dbReference>
<dbReference type="InterPro" id="IPR036249">
    <property type="entry name" value="Thioredoxin-like_sf"/>
</dbReference>
<protein>
    <submittedName>
        <fullName evidence="9">Thioredoxin domain-containing protein 16</fullName>
    </submittedName>
</protein>
<dbReference type="Pfam" id="PF24510">
    <property type="entry name" value="TXNDC16_3rd"/>
    <property type="match status" value="1"/>
</dbReference>
<evidence type="ECO:0000256" key="1">
    <source>
        <dbReference type="SAM" id="Coils"/>
    </source>
</evidence>
<feature type="domain" description="TXNDC16 N-terminal" evidence="5">
    <location>
        <begin position="25"/>
        <end position="128"/>
    </location>
</feature>
<accession>A0A6J2VY91</accession>
<feature type="compositionally biased region" description="Basic and acidic residues" evidence="2">
    <location>
        <begin position="776"/>
        <end position="794"/>
    </location>
</feature>
<evidence type="ECO:0000256" key="2">
    <source>
        <dbReference type="SAM" id="MobiDB-lite"/>
    </source>
</evidence>
<dbReference type="GeneID" id="115817634"/>
<proteinExistence type="predicted"/>
<evidence type="ECO:0000259" key="7">
    <source>
        <dbReference type="Pfam" id="PF24510"/>
    </source>
</evidence>
<dbReference type="AlphaFoldDB" id="A0A6J2VY91"/>
<dbReference type="CDD" id="cd02961">
    <property type="entry name" value="PDI_a_family"/>
    <property type="match status" value="1"/>
</dbReference>
<feature type="domain" description="TXNDC16 second thioredoxin-like" evidence="6">
    <location>
        <begin position="129"/>
        <end position="250"/>
    </location>
</feature>
<feature type="domain" description="TXNDC16 third thioredoxin-like" evidence="7">
    <location>
        <begin position="251"/>
        <end position="340"/>
    </location>
</feature>
<gene>
    <name evidence="9" type="primary">txndc16</name>
</gene>
<dbReference type="Pfam" id="PF00085">
    <property type="entry name" value="Thioredoxin"/>
    <property type="match status" value="1"/>
</dbReference>
<evidence type="ECO:0000313" key="9">
    <source>
        <dbReference type="RefSeq" id="XP_030636824.1"/>
    </source>
</evidence>
<dbReference type="PANTHER" id="PTHR22699">
    <property type="entry name" value="THIOREDOXIN DOMAIN-CONTAINING PROTEIN 16"/>
    <property type="match status" value="1"/>
</dbReference>
<organism evidence="8 9">
    <name type="scientific">Chanos chanos</name>
    <name type="common">Milkfish</name>
    <name type="synonym">Mugil chanos</name>
    <dbReference type="NCBI Taxonomy" id="29144"/>
    <lineage>
        <taxon>Eukaryota</taxon>
        <taxon>Metazoa</taxon>
        <taxon>Chordata</taxon>
        <taxon>Craniata</taxon>
        <taxon>Vertebrata</taxon>
        <taxon>Euteleostomi</taxon>
        <taxon>Actinopterygii</taxon>
        <taxon>Neopterygii</taxon>
        <taxon>Teleostei</taxon>
        <taxon>Ostariophysi</taxon>
        <taxon>Gonorynchiformes</taxon>
        <taxon>Chanidae</taxon>
        <taxon>Chanos</taxon>
    </lineage>
</organism>
<evidence type="ECO:0000259" key="5">
    <source>
        <dbReference type="Pfam" id="PF24508"/>
    </source>
</evidence>
<dbReference type="InParanoid" id="A0A6J2VY91"/>
<feature type="chain" id="PRO_5026862493" evidence="3">
    <location>
        <begin position="21"/>
        <end position="814"/>
    </location>
</feature>
<dbReference type="PANTHER" id="PTHR22699:SF1">
    <property type="entry name" value="THIOREDOXIN DOMAIN-CONTAINING PROTEIN 16"/>
    <property type="match status" value="1"/>
</dbReference>
<feature type="compositionally biased region" description="Polar residues" evidence="2">
    <location>
        <begin position="804"/>
        <end position="814"/>
    </location>
</feature>
<reference evidence="9" key="1">
    <citation type="submission" date="2025-08" db="UniProtKB">
        <authorList>
            <consortium name="RefSeq"/>
        </authorList>
    </citation>
    <scope>IDENTIFICATION</scope>
</reference>
<dbReference type="InterPro" id="IPR057645">
    <property type="entry name" value="TXNDC16_3rd"/>
</dbReference>
<name>A0A6J2VY91_CHACN</name>
<dbReference type="Gene3D" id="3.40.30.10">
    <property type="entry name" value="Glutaredoxin"/>
    <property type="match status" value="1"/>
</dbReference>
<sequence>MSIICALALLLCVKSDPCMSANTSKLIEHTYDSLTEKMPSGKVSFIYFGSHVNQAIELFLEQLELSADALEDYGISVAKVNCSRENVEKFCTGGKVMKKAYLFRGSEVLRSFDIDTVFDVNAIVSHVLFTVLFNEVRYVHTVTDLLNVERAAKGKIDIVFGHIQVLGLPEHRALMEAAFVYGTKYQFVLTTGGPVLKHVGVEEPSSLQTGLWFLHCKDISSRSEPCPYTALRKPLTIVNIHTFLQLMEAPLVTETRQDPPDVDVIHRHLNIPVLFLFSQTLTQDLDRATAESLAWRLRGEAGVVLIHRESPDVKTSLQYNAAYQLAEEVLKYFTLKSIDEAVKLFREKILQEEEEIEEEEEEDAEEQSVALDALDDEVAESVYRDRDLMLDLEPIRELTSDTFNSAVTQNGLTVVLFYLKWDAVSMAFIQSCAEVSDALEDVSDIELASVDCGEWTDLCGDQKITSFPAVVIYRPGDPAVTYRGMLGAESLHRFLLLSQVSSPLSLSSHSDLLSFMEGEIYDKHSSLSPVRVLGLFRSAQDPGITVFVEASRILRGEVLMGIFTNEEAEKWVVEHSVKLPAMLVSRGPGIQREAYSLNFPSPERLVTHIQHVLSDPFPELTIENLPWYLERGKPLLLLFVGGDENSGNAGCLREIGNLLKTGQLESYVPCWIHLGRTPAGSSVLETYLGVVPPLPALVLSRLGADGEVFHFPPERPLLADTILQWLREVENGREQPAGMIPNEELRPSVGFYDFLAIMDREVPGYAAQRIPRGKSGAREGRKLQPQQEEQRGAHEGQAPGASLSPGTPHQHSEL</sequence>
<dbReference type="FunCoup" id="A0A6J2VY91">
    <property type="interactions" value="794"/>
</dbReference>
<evidence type="ECO:0000313" key="8">
    <source>
        <dbReference type="Proteomes" id="UP000504632"/>
    </source>
</evidence>
<dbReference type="Pfam" id="PF13848">
    <property type="entry name" value="Thioredoxin_6"/>
    <property type="match status" value="1"/>
</dbReference>